<keyword evidence="4" id="KW-1185">Reference proteome</keyword>
<dbReference type="SUPFAM" id="SSF53850">
    <property type="entry name" value="Periplasmic binding protein-like II"/>
    <property type="match status" value="1"/>
</dbReference>
<evidence type="ECO:0000256" key="1">
    <source>
        <dbReference type="SAM" id="SignalP"/>
    </source>
</evidence>
<dbReference type="PIRSF" id="PIRSF002741">
    <property type="entry name" value="MppA"/>
    <property type="match status" value="1"/>
</dbReference>
<evidence type="ECO:0000259" key="2">
    <source>
        <dbReference type="Pfam" id="PF00496"/>
    </source>
</evidence>
<feature type="signal peptide" evidence="1">
    <location>
        <begin position="1"/>
        <end position="19"/>
    </location>
</feature>
<dbReference type="GO" id="GO:0043190">
    <property type="term" value="C:ATP-binding cassette (ABC) transporter complex"/>
    <property type="evidence" value="ECO:0007669"/>
    <property type="project" value="InterPro"/>
</dbReference>
<accession>A0A7G1G1E9</accession>
<keyword evidence="1" id="KW-0732">Signal</keyword>
<feature type="domain" description="Solute-binding protein family 5" evidence="2">
    <location>
        <begin position="86"/>
        <end position="523"/>
    </location>
</feature>
<dbReference type="GO" id="GO:0042597">
    <property type="term" value="C:periplasmic space"/>
    <property type="evidence" value="ECO:0007669"/>
    <property type="project" value="UniProtKB-ARBA"/>
</dbReference>
<dbReference type="PANTHER" id="PTHR30290:SF34">
    <property type="entry name" value="ABC TRANSPORTER, PERIPLASMIC OLIGO-PEPTIDE BINDING PROTEIN, PUTATIVE-RELATED"/>
    <property type="match status" value="1"/>
</dbReference>
<gene>
    <name evidence="3" type="ORF">OSSY52_01310</name>
</gene>
<dbReference type="PANTHER" id="PTHR30290">
    <property type="entry name" value="PERIPLASMIC BINDING COMPONENT OF ABC TRANSPORTER"/>
    <property type="match status" value="1"/>
</dbReference>
<dbReference type="GO" id="GO:0015833">
    <property type="term" value="P:peptide transport"/>
    <property type="evidence" value="ECO:0007669"/>
    <property type="project" value="TreeGrafter"/>
</dbReference>
<reference evidence="3 4" key="1">
    <citation type="submission" date="2018-06" db="EMBL/GenBank/DDBJ databases">
        <title>Genome sequencing of Oceanotoga sp. sy52.</title>
        <authorList>
            <person name="Mori K."/>
        </authorList>
    </citation>
    <scope>NUCLEOTIDE SEQUENCE [LARGE SCALE GENOMIC DNA]</scope>
    <source>
        <strain evidence="4">sy52</strain>
    </source>
</reference>
<dbReference type="InterPro" id="IPR000914">
    <property type="entry name" value="SBP_5_dom"/>
</dbReference>
<feature type="chain" id="PRO_5028927485" evidence="1">
    <location>
        <begin position="20"/>
        <end position="619"/>
    </location>
</feature>
<name>A0A7G1G1E9_9BACT</name>
<dbReference type="InterPro" id="IPR030678">
    <property type="entry name" value="Peptide/Ni-bd"/>
</dbReference>
<dbReference type="EMBL" id="AP018712">
    <property type="protein sequence ID" value="BBE29990.1"/>
    <property type="molecule type" value="Genomic_DNA"/>
</dbReference>
<sequence length="619" mass="70735">MKKLFVLLTALLMVTAVFSNVVNPDTYFNATIGEPDTLDVHQAYDTASSEVIFNVYENLVEYDGESMSKFLPRLSTEVPSVDNGYLKDDGKTYVFHIRKGVKFHNGNDLTPSDVEYTFERALLADPSAGPLWMVFEALFGSGTYDVESMVKKYAGVAYKDMFDAKGNILPKYKDTLINFYKDVIDPVVEVKGDDVYIHLAAPFAAFLNIIAQGSSWGAILDKEWSASIGLWDGNPDGWWKYHDWKKEDSPLYAKTNGTGPFMLESWDRTQQRVTLVRNDNYWRTPAKLKKVIIAGIDEWSTRKAMLEKGEADQISTPAEFLSQVEQNPDVFVKRGLSSVSITALSFNWSVKADSKYIGSGKFDGQGIPTNFFEDQNVRLGFAYSFDYQAFIKEVLDGEGYQTPTVLPQGFLGYNDNLPKFKFDLKLATKYFKRAYRGKLWQRGFKMTILYNTGNKARQKSAEILRDNLKKINPKFDCEVKGVQWPTFLDARKNGKMPVYIIGWLADYPDPHNFIFTYYDSNGDYGSYYGANFAEFANKPQPDFGAKSLNKMIEDAAKHPDPSVRQKLYEQIQKFVNKYAVSMPLYQPYGSRVQRKWVKGWVRNPIWPGTNYYPLYKSDK</sequence>
<dbReference type="InterPro" id="IPR039424">
    <property type="entry name" value="SBP_5"/>
</dbReference>
<evidence type="ECO:0000313" key="3">
    <source>
        <dbReference type="EMBL" id="BBE29990.1"/>
    </source>
</evidence>
<dbReference type="Proteomes" id="UP000516361">
    <property type="component" value="Chromosome"/>
</dbReference>
<dbReference type="AlphaFoldDB" id="A0A7G1G1E9"/>
<proteinExistence type="predicted"/>
<dbReference type="CDD" id="cd08512">
    <property type="entry name" value="PBP2_NikA_DppA_OppA_like_7"/>
    <property type="match status" value="1"/>
</dbReference>
<organism evidence="3 4">
    <name type="scientific">Tepiditoga spiralis</name>
    <dbReference type="NCBI Taxonomy" id="2108365"/>
    <lineage>
        <taxon>Bacteria</taxon>
        <taxon>Thermotogati</taxon>
        <taxon>Thermotogota</taxon>
        <taxon>Thermotogae</taxon>
        <taxon>Petrotogales</taxon>
        <taxon>Petrotogaceae</taxon>
        <taxon>Tepiditoga</taxon>
    </lineage>
</organism>
<evidence type="ECO:0000313" key="4">
    <source>
        <dbReference type="Proteomes" id="UP000516361"/>
    </source>
</evidence>
<dbReference type="GO" id="GO:1904680">
    <property type="term" value="F:peptide transmembrane transporter activity"/>
    <property type="evidence" value="ECO:0007669"/>
    <property type="project" value="TreeGrafter"/>
</dbReference>
<dbReference type="Pfam" id="PF00496">
    <property type="entry name" value="SBP_bac_5"/>
    <property type="match status" value="1"/>
</dbReference>
<dbReference type="InParanoid" id="A0A7G1G1E9"/>
<protein>
    <submittedName>
        <fullName evidence="3">Peptide ABC transporter substrate-binding protein</fullName>
    </submittedName>
</protein>
<dbReference type="FunCoup" id="A0A7G1G1E9">
    <property type="interactions" value="190"/>
</dbReference>
<dbReference type="Gene3D" id="3.10.105.10">
    <property type="entry name" value="Dipeptide-binding Protein, Domain 3"/>
    <property type="match status" value="1"/>
</dbReference>
<dbReference type="Gene3D" id="3.40.190.10">
    <property type="entry name" value="Periplasmic binding protein-like II"/>
    <property type="match status" value="1"/>
</dbReference>
<dbReference type="Gene3D" id="3.90.76.10">
    <property type="entry name" value="Dipeptide-binding Protein, Domain 1"/>
    <property type="match status" value="1"/>
</dbReference>
<dbReference type="RefSeq" id="WP_190615129.1">
    <property type="nucleotide sequence ID" value="NZ_AP018712.1"/>
</dbReference>
<dbReference type="KEGG" id="ocy:OSSY52_01310"/>